<dbReference type="PaxDb" id="3708-A0A078FLQ4"/>
<evidence type="ECO:0000313" key="2">
    <source>
        <dbReference type="EMBL" id="CDY13193.1"/>
    </source>
</evidence>
<accession>A0A078FLQ4</accession>
<protein>
    <submittedName>
        <fullName evidence="2">BnaC04g26420D protein</fullName>
    </submittedName>
</protein>
<dbReference type="Gramene" id="CDY13193">
    <property type="protein sequence ID" value="CDY13193"/>
    <property type="gene ID" value="GSBRNA2T00071077001"/>
</dbReference>
<evidence type="ECO:0000256" key="1">
    <source>
        <dbReference type="SAM" id="MobiDB-lite"/>
    </source>
</evidence>
<feature type="region of interest" description="Disordered" evidence="1">
    <location>
        <begin position="93"/>
        <end position="134"/>
    </location>
</feature>
<reference evidence="2 3" key="1">
    <citation type="journal article" date="2014" name="Science">
        <title>Plant genetics. Early allopolyploid evolution in the post-Neolithic Brassica napus oilseed genome.</title>
        <authorList>
            <person name="Chalhoub B."/>
            <person name="Denoeud F."/>
            <person name="Liu S."/>
            <person name="Parkin I.A."/>
            <person name="Tang H."/>
            <person name="Wang X."/>
            <person name="Chiquet J."/>
            <person name="Belcram H."/>
            <person name="Tong C."/>
            <person name="Samans B."/>
            <person name="Correa M."/>
            <person name="Da Silva C."/>
            <person name="Just J."/>
            <person name="Falentin C."/>
            <person name="Koh C.S."/>
            <person name="Le Clainche I."/>
            <person name="Bernard M."/>
            <person name="Bento P."/>
            <person name="Noel B."/>
            <person name="Labadie K."/>
            <person name="Alberti A."/>
            <person name="Charles M."/>
            <person name="Arnaud D."/>
            <person name="Guo H."/>
            <person name="Daviaud C."/>
            <person name="Alamery S."/>
            <person name="Jabbari K."/>
            <person name="Zhao M."/>
            <person name="Edger P.P."/>
            <person name="Chelaifa H."/>
            <person name="Tack D."/>
            <person name="Lassalle G."/>
            <person name="Mestiri I."/>
            <person name="Schnel N."/>
            <person name="Le Paslier M.C."/>
            <person name="Fan G."/>
            <person name="Renault V."/>
            <person name="Bayer P.E."/>
            <person name="Golicz A.A."/>
            <person name="Manoli S."/>
            <person name="Lee T.H."/>
            <person name="Thi V.H."/>
            <person name="Chalabi S."/>
            <person name="Hu Q."/>
            <person name="Fan C."/>
            <person name="Tollenaere R."/>
            <person name="Lu Y."/>
            <person name="Battail C."/>
            <person name="Shen J."/>
            <person name="Sidebottom C.H."/>
            <person name="Wang X."/>
            <person name="Canaguier A."/>
            <person name="Chauveau A."/>
            <person name="Berard A."/>
            <person name="Deniot G."/>
            <person name="Guan M."/>
            <person name="Liu Z."/>
            <person name="Sun F."/>
            <person name="Lim Y.P."/>
            <person name="Lyons E."/>
            <person name="Town C.D."/>
            <person name="Bancroft I."/>
            <person name="Wang X."/>
            <person name="Meng J."/>
            <person name="Ma J."/>
            <person name="Pires J.C."/>
            <person name="King G.J."/>
            <person name="Brunel D."/>
            <person name="Delourme R."/>
            <person name="Renard M."/>
            <person name="Aury J.M."/>
            <person name="Adams K.L."/>
            <person name="Batley J."/>
            <person name="Snowdon R.J."/>
            <person name="Tost J."/>
            <person name="Edwards D."/>
            <person name="Zhou Y."/>
            <person name="Hua W."/>
            <person name="Sharpe A.G."/>
            <person name="Paterson A.H."/>
            <person name="Guan C."/>
            <person name="Wincker P."/>
        </authorList>
    </citation>
    <scope>NUCLEOTIDE SEQUENCE [LARGE SCALE GENOMIC DNA]</scope>
    <source>
        <strain evidence="3">cv. Darmor-bzh</strain>
    </source>
</reference>
<evidence type="ECO:0000313" key="3">
    <source>
        <dbReference type="Proteomes" id="UP000028999"/>
    </source>
</evidence>
<proteinExistence type="predicted"/>
<name>A0A078FLQ4_BRANA</name>
<sequence>MEKQRSHPFVCIPMFKQVEQAQRQGLQVRESCGEKELISTHTVVQIEALQREVKSPFSPEVVLGKEACPKIDPETALNKFHCAHEPTISVSNLGNSSLKGGTWERRDKRSMSSTLHLRKNIEGAGCKGERRNNS</sequence>
<dbReference type="Proteomes" id="UP000028999">
    <property type="component" value="Unassembled WGS sequence"/>
</dbReference>
<dbReference type="AlphaFoldDB" id="A0A078FLQ4"/>
<keyword evidence="3" id="KW-1185">Reference proteome</keyword>
<dbReference type="EMBL" id="LK032032">
    <property type="protein sequence ID" value="CDY13193.1"/>
    <property type="molecule type" value="Genomic_DNA"/>
</dbReference>
<gene>
    <name evidence="2" type="primary">BnaC04g26420D</name>
    <name evidence="2" type="ORF">GSBRNA2T00071077001</name>
</gene>
<organism evidence="2 3">
    <name type="scientific">Brassica napus</name>
    <name type="common">Rape</name>
    <dbReference type="NCBI Taxonomy" id="3708"/>
    <lineage>
        <taxon>Eukaryota</taxon>
        <taxon>Viridiplantae</taxon>
        <taxon>Streptophyta</taxon>
        <taxon>Embryophyta</taxon>
        <taxon>Tracheophyta</taxon>
        <taxon>Spermatophyta</taxon>
        <taxon>Magnoliopsida</taxon>
        <taxon>eudicotyledons</taxon>
        <taxon>Gunneridae</taxon>
        <taxon>Pentapetalae</taxon>
        <taxon>rosids</taxon>
        <taxon>malvids</taxon>
        <taxon>Brassicales</taxon>
        <taxon>Brassicaceae</taxon>
        <taxon>Brassiceae</taxon>
        <taxon>Brassica</taxon>
    </lineage>
</organism>